<feature type="non-terminal residue" evidence="1">
    <location>
        <position position="151"/>
    </location>
</feature>
<evidence type="ECO:0008006" key="3">
    <source>
        <dbReference type="Google" id="ProtNLM"/>
    </source>
</evidence>
<keyword evidence="2" id="KW-1185">Reference proteome</keyword>
<feature type="non-terminal residue" evidence="1">
    <location>
        <position position="1"/>
    </location>
</feature>
<dbReference type="Proteomes" id="UP000800092">
    <property type="component" value="Unassembled WGS sequence"/>
</dbReference>
<dbReference type="EMBL" id="ML991822">
    <property type="protein sequence ID" value="KAF2231803.1"/>
    <property type="molecule type" value="Genomic_DNA"/>
</dbReference>
<evidence type="ECO:0000313" key="1">
    <source>
        <dbReference type="EMBL" id="KAF2231803.1"/>
    </source>
</evidence>
<evidence type="ECO:0000313" key="2">
    <source>
        <dbReference type="Proteomes" id="UP000800092"/>
    </source>
</evidence>
<name>A0A6A6H2K9_VIRVR</name>
<protein>
    <recommendedName>
        <fullName evidence="3">C2H2-type domain-containing protein</fullName>
    </recommendedName>
</protein>
<accession>A0A6A6H2K9</accession>
<dbReference type="OrthoDB" id="409136at2759"/>
<reference evidence="1" key="1">
    <citation type="journal article" date="2020" name="Stud. Mycol.">
        <title>101 Dothideomycetes genomes: a test case for predicting lifestyles and emergence of pathogens.</title>
        <authorList>
            <person name="Haridas S."/>
            <person name="Albert R."/>
            <person name="Binder M."/>
            <person name="Bloem J."/>
            <person name="Labutti K."/>
            <person name="Salamov A."/>
            <person name="Andreopoulos B."/>
            <person name="Baker S."/>
            <person name="Barry K."/>
            <person name="Bills G."/>
            <person name="Bluhm B."/>
            <person name="Cannon C."/>
            <person name="Castanera R."/>
            <person name="Culley D."/>
            <person name="Daum C."/>
            <person name="Ezra D."/>
            <person name="Gonzalez J."/>
            <person name="Henrissat B."/>
            <person name="Kuo A."/>
            <person name="Liang C."/>
            <person name="Lipzen A."/>
            <person name="Lutzoni F."/>
            <person name="Magnuson J."/>
            <person name="Mondo S."/>
            <person name="Nolan M."/>
            <person name="Ohm R."/>
            <person name="Pangilinan J."/>
            <person name="Park H.-J."/>
            <person name="Ramirez L."/>
            <person name="Alfaro M."/>
            <person name="Sun H."/>
            <person name="Tritt A."/>
            <person name="Yoshinaga Y."/>
            <person name="Zwiers L.-H."/>
            <person name="Turgeon B."/>
            <person name="Goodwin S."/>
            <person name="Spatafora J."/>
            <person name="Crous P."/>
            <person name="Grigoriev I."/>
        </authorList>
    </citation>
    <scope>NUCLEOTIDE SEQUENCE</scope>
    <source>
        <strain evidence="1">Tuck. ex Michener</strain>
    </source>
</reference>
<proteinExistence type="predicted"/>
<organism evidence="1 2">
    <name type="scientific">Viridothelium virens</name>
    <name type="common">Speckled blister lichen</name>
    <name type="synonym">Trypethelium virens</name>
    <dbReference type="NCBI Taxonomy" id="1048519"/>
    <lineage>
        <taxon>Eukaryota</taxon>
        <taxon>Fungi</taxon>
        <taxon>Dikarya</taxon>
        <taxon>Ascomycota</taxon>
        <taxon>Pezizomycotina</taxon>
        <taxon>Dothideomycetes</taxon>
        <taxon>Dothideomycetes incertae sedis</taxon>
        <taxon>Trypetheliales</taxon>
        <taxon>Trypetheliaceae</taxon>
        <taxon>Viridothelium</taxon>
    </lineage>
</organism>
<dbReference type="AlphaFoldDB" id="A0A6A6H2K9"/>
<gene>
    <name evidence="1" type="ORF">EV356DRAFT_437326</name>
</gene>
<sequence>TDSSVYTDDAGRVTGYSSAIHEADYEDVLRYDIFQPRAPRFPCCFYFLSCPYWSYNINDWKTHCRSHLHWNLPPSKVQCPYCDALGSQRFTNGAEAWEARMHHIADHHIRGARVEQARPDFGLFNYLWQVRVISNAQLHELRQNHILLNPP</sequence>